<name>W2RJT3_CYPE1</name>
<evidence type="ECO:0000256" key="3">
    <source>
        <dbReference type="SAM" id="Phobius"/>
    </source>
</evidence>
<dbReference type="InterPro" id="IPR011701">
    <property type="entry name" value="MFS"/>
</dbReference>
<evidence type="ECO:0000256" key="1">
    <source>
        <dbReference type="ARBA" id="ARBA00004429"/>
    </source>
</evidence>
<accession>W2RJT3</accession>
<dbReference type="InterPro" id="IPR036259">
    <property type="entry name" value="MFS_trans_sf"/>
</dbReference>
<feature type="transmembrane region" description="Helical" evidence="3">
    <location>
        <begin position="318"/>
        <end position="337"/>
    </location>
</feature>
<reference evidence="4 5" key="1">
    <citation type="submission" date="2013-03" db="EMBL/GenBank/DDBJ databases">
        <title>The Genome Sequence of Phialophora europaea CBS 101466.</title>
        <authorList>
            <consortium name="The Broad Institute Genomics Platform"/>
            <person name="Cuomo C."/>
            <person name="de Hoog S."/>
            <person name="Gorbushina A."/>
            <person name="Walker B."/>
            <person name="Young S.K."/>
            <person name="Zeng Q."/>
            <person name="Gargeya S."/>
            <person name="Fitzgerald M."/>
            <person name="Haas B."/>
            <person name="Abouelleil A."/>
            <person name="Allen A.W."/>
            <person name="Alvarado L."/>
            <person name="Arachchi H.M."/>
            <person name="Berlin A.M."/>
            <person name="Chapman S.B."/>
            <person name="Gainer-Dewar J."/>
            <person name="Goldberg J."/>
            <person name="Griggs A."/>
            <person name="Gujja S."/>
            <person name="Hansen M."/>
            <person name="Howarth C."/>
            <person name="Imamovic A."/>
            <person name="Ireland A."/>
            <person name="Larimer J."/>
            <person name="McCowan C."/>
            <person name="Murphy C."/>
            <person name="Pearson M."/>
            <person name="Poon T.W."/>
            <person name="Priest M."/>
            <person name="Roberts A."/>
            <person name="Saif S."/>
            <person name="Shea T."/>
            <person name="Sisk P."/>
            <person name="Sykes S."/>
            <person name="Wortman J."/>
            <person name="Nusbaum C."/>
            <person name="Birren B."/>
        </authorList>
    </citation>
    <scope>NUCLEOTIDE SEQUENCE [LARGE SCALE GENOMIC DNA]</scope>
    <source>
        <strain evidence="4 5">CBS 101466</strain>
    </source>
</reference>
<keyword evidence="3" id="KW-1133">Transmembrane helix</keyword>
<feature type="transmembrane region" description="Helical" evidence="3">
    <location>
        <begin position="32"/>
        <end position="52"/>
    </location>
</feature>
<proteinExistence type="predicted"/>
<dbReference type="eggNOG" id="ENOG502QPVD">
    <property type="taxonomic scope" value="Eukaryota"/>
</dbReference>
<dbReference type="InParanoid" id="W2RJT3"/>
<dbReference type="InterPro" id="IPR050375">
    <property type="entry name" value="MFS_TsgA-like"/>
</dbReference>
<dbReference type="PANTHER" id="PTHR43702">
    <property type="entry name" value="L-FUCOSE-PROTON SYMPORTER"/>
    <property type="match status" value="1"/>
</dbReference>
<feature type="transmembrane region" description="Helical" evidence="3">
    <location>
        <begin position="101"/>
        <end position="119"/>
    </location>
</feature>
<dbReference type="GeneID" id="19976222"/>
<evidence type="ECO:0008006" key="6">
    <source>
        <dbReference type="Google" id="ProtNLM"/>
    </source>
</evidence>
<organism evidence="4 5">
    <name type="scientific">Cyphellophora europaea (strain CBS 101466)</name>
    <name type="common">Phialophora europaea</name>
    <dbReference type="NCBI Taxonomy" id="1220924"/>
    <lineage>
        <taxon>Eukaryota</taxon>
        <taxon>Fungi</taxon>
        <taxon>Dikarya</taxon>
        <taxon>Ascomycota</taxon>
        <taxon>Pezizomycotina</taxon>
        <taxon>Eurotiomycetes</taxon>
        <taxon>Chaetothyriomycetidae</taxon>
        <taxon>Chaetothyriales</taxon>
        <taxon>Cyphellophoraceae</taxon>
        <taxon>Cyphellophora</taxon>
    </lineage>
</organism>
<keyword evidence="3" id="KW-0812">Transmembrane</keyword>
<protein>
    <recommendedName>
        <fullName evidence="6">L-fucose:H+ symporter permease</fullName>
    </recommendedName>
</protein>
<dbReference type="AlphaFoldDB" id="W2RJT3"/>
<dbReference type="VEuPathDB" id="FungiDB:HMPREF1541_08883"/>
<keyword evidence="5" id="KW-1185">Reference proteome</keyword>
<comment type="subcellular location">
    <subcellularLocation>
        <location evidence="1">Cell inner membrane</location>
        <topology evidence="1">Multi-pass membrane protein</topology>
    </subcellularLocation>
</comment>
<dbReference type="STRING" id="1220924.W2RJT3"/>
<dbReference type="HOGENOM" id="CLU_028452_3_1_1"/>
<sequence length="489" mass="53051">MGLGDIMKNRSALKTSNTSVTTAAQLTLRQSIYPLALVTCLFFLWGFSYGLLDTLNKHFQITLDITRTRSSGLQAAYFGAYPLASLGYANWMLRHWGYKPVFIFGLCTYAVGALMMWPSGVYRSFGGFCGATFICGSGLGSLETAANPYLAVCGPPKYSELRINFAQAFNGVGTVVAPALASYVFFKNTADDINALKNVQWVYLAVALFAFLLATVFFFSHIPEVTDADMEFQVQATHVAGTEKSFWKQYRLFHAAFAQFCYTGAQVAVATWFINYTVDGRPGTSNSTASALLAGAQAAFTIGRFSGTAFMRFIKPRLVFLFYLGGVIVALCLATGVRGTAGVAMLYITLFFESVCFPTIVALGIRGLGRHYKRGSGFIVGGVVGGACVPSLQGKVADIHDNTPLSMVVPLMFMVAAMSYAVAVNFVPYYRIPADALGSSDVGMEGNQIAKDDLEAKQLDPTTGKLRDNPEVVEIEKMERHRDSADAVR</sequence>
<dbReference type="EMBL" id="KB822725">
    <property type="protein sequence ID" value="ETN36605.1"/>
    <property type="molecule type" value="Genomic_DNA"/>
</dbReference>
<dbReference type="RefSeq" id="XP_008721423.1">
    <property type="nucleotide sequence ID" value="XM_008723201.1"/>
</dbReference>
<dbReference type="Pfam" id="PF07690">
    <property type="entry name" value="MFS_1"/>
    <property type="match status" value="1"/>
</dbReference>
<dbReference type="PANTHER" id="PTHR43702:SF3">
    <property type="entry name" value="PROTEIN TSGA"/>
    <property type="match status" value="1"/>
</dbReference>
<dbReference type="GO" id="GO:0005886">
    <property type="term" value="C:plasma membrane"/>
    <property type="evidence" value="ECO:0007669"/>
    <property type="project" value="UniProtKB-SubCell"/>
</dbReference>
<feature type="transmembrane region" description="Helical" evidence="3">
    <location>
        <begin position="405"/>
        <end position="427"/>
    </location>
</feature>
<dbReference type="SUPFAM" id="SSF103473">
    <property type="entry name" value="MFS general substrate transporter"/>
    <property type="match status" value="1"/>
</dbReference>
<gene>
    <name evidence="4" type="ORF">HMPREF1541_08883</name>
</gene>
<dbReference type="GO" id="GO:0022857">
    <property type="term" value="F:transmembrane transporter activity"/>
    <property type="evidence" value="ECO:0007669"/>
    <property type="project" value="InterPro"/>
</dbReference>
<dbReference type="OrthoDB" id="546893at2759"/>
<evidence type="ECO:0000313" key="4">
    <source>
        <dbReference type="EMBL" id="ETN36605.1"/>
    </source>
</evidence>
<dbReference type="Gene3D" id="1.20.1250.20">
    <property type="entry name" value="MFS general substrate transporter like domains"/>
    <property type="match status" value="2"/>
</dbReference>
<keyword evidence="2" id="KW-1003">Cell membrane</keyword>
<feature type="transmembrane region" description="Helical" evidence="3">
    <location>
        <begin position="201"/>
        <end position="220"/>
    </location>
</feature>
<feature type="transmembrane region" description="Helical" evidence="3">
    <location>
        <begin position="377"/>
        <end position="393"/>
    </location>
</feature>
<evidence type="ECO:0000313" key="5">
    <source>
        <dbReference type="Proteomes" id="UP000030752"/>
    </source>
</evidence>
<dbReference type="Proteomes" id="UP000030752">
    <property type="component" value="Unassembled WGS sequence"/>
</dbReference>
<evidence type="ECO:0000256" key="2">
    <source>
        <dbReference type="ARBA" id="ARBA00022475"/>
    </source>
</evidence>
<feature type="transmembrane region" description="Helical" evidence="3">
    <location>
        <begin position="252"/>
        <end position="274"/>
    </location>
</feature>
<feature type="transmembrane region" description="Helical" evidence="3">
    <location>
        <begin position="163"/>
        <end position="186"/>
    </location>
</feature>
<keyword evidence="3" id="KW-0472">Membrane</keyword>
<feature type="transmembrane region" description="Helical" evidence="3">
    <location>
        <begin position="343"/>
        <end position="365"/>
    </location>
</feature>
<feature type="transmembrane region" description="Helical" evidence="3">
    <location>
        <begin position="72"/>
        <end position="89"/>
    </location>
</feature>